<dbReference type="InterPro" id="IPR029063">
    <property type="entry name" value="SAM-dependent_MTases_sf"/>
</dbReference>
<dbReference type="Gene3D" id="3.40.50.150">
    <property type="entry name" value="Vaccinia Virus protein VP39"/>
    <property type="match status" value="1"/>
</dbReference>
<gene>
    <name evidence="2" type="ORF">MPNT_160020</name>
</gene>
<dbReference type="Pfam" id="PF05050">
    <property type="entry name" value="Methyltransf_21"/>
    <property type="match status" value="1"/>
</dbReference>
<dbReference type="NCBIfam" id="TIGR01444">
    <property type="entry name" value="fkbM_fam"/>
    <property type="match status" value="1"/>
</dbReference>
<dbReference type="RefSeq" id="WP_174582990.1">
    <property type="nucleotide sequence ID" value="NZ_CAJNOB010000008.1"/>
</dbReference>
<evidence type="ECO:0000313" key="2">
    <source>
        <dbReference type="EMBL" id="CAF0694339.1"/>
    </source>
</evidence>
<proteinExistence type="predicted"/>
<evidence type="ECO:0000259" key="1">
    <source>
        <dbReference type="Pfam" id="PF05050"/>
    </source>
</evidence>
<comment type="caution">
    <text evidence="2">The sequence shown here is derived from an EMBL/GenBank/DDBJ whole genome shotgun (WGS) entry which is preliminary data.</text>
</comment>
<dbReference type="EMBL" id="CAJNOB010000008">
    <property type="protein sequence ID" value="CAF0694339.1"/>
    <property type="molecule type" value="Genomic_DNA"/>
</dbReference>
<name>A0A8J2BJX3_9BACT</name>
<dbReference type="PANTHER" id="PTHR34203">
    <property type="entry name" value="METHYLTRANSFERASE, FKBM FAMILY PROTEIN"/>
    <property type="match status" value="1"/>
</dbReference>
<protein>
    <submittedName>
        <fullName evidence="2">Putative Methyltransf_21 domain-containing protein</fullName>
    </submittedName>
</protein>
<dbReference type="SUPFAM" id="SSF53335">
    <property type="entry name" value="S-adenosyl-L-methionine-dependent methyltransferases"/>
    <property type="match status" value="1"/>
</dbReference>
<keyword evidence="3" id="KW-1185">Reference proteome</keyword>
<accession>A0A8J2BJX3</accession>
<dbReference type="AlphaFoldDB" id="A0A8J2BJX3"/>
<dbReference type="PANTHER" id="PTHR34203:SF15">
    <property type="entry name" value="SLL1173 PROTEIN"/>
    <property type="match status" value="1"/>
</dbReference>
<dbReference type="InterPro" id="IPR052514">
    <property type="entry name" value="SAM-dependent_MTase"/>
</dbReference>
<dbReference type="InterPro" id="IPR006342">
    <property type="entry name" value="FkbM_mtfrase"/>
</dbReference>
<feature type="domain" description="Methyltransferase FkbM" evidence="1">
    <location>
        <begin position="82"/>
        <end position="228"/>
    </location>
</feature>
<reference evidence="2" key="1">
    <citation type="submission" date="2021-02" db="EMBL/GenBank/DDBJ databases">
        <authorList>
            <person name="Cremers G."/>
            <person name="Picone N."/>
        </authorList>
    </citation>
    <scope>NUCLEOTIDE SEQUENCE</scope>
    <source>
        <strain evidence="2">PQ17</strain>
    </source>
</reference>
<evidence type="ECO:0000313" key="3">
    <source>
        <dbReference type="Proteomes" id="UP000663859"/>
    </source>
</evidence>
<organism evidence="2 3">
    <name type="scientific">Candidatus Methylacidithermus pantelleriae</name>
    <dbReference type="NCBI Taxonomy" id="2744239"/>
    <lineage>
        <taxon>Bacteria</taxon>
        <taxon>Pseudomonadati</taxon>
        <taxon>Verrucomicrobiota</taxon>
        <taxon>Methylacidiphilae</taxon>
        <taxon>Methylacidiphilales</taxon>
        <taxon>Methylacidiphilaceae</taxon>
        <taxon>Candidatus Methylacidithermus</taxon>
    </lineage>
</organism>
<sequence length="301" mass="33710">MKLSRVFAPEYRLRPSQIFVRMLRELEPFPTGFRIVRLPWGSKIRVNIGESQGSNIWRTGVHDLCVLECLWRLIDPGDWCIDVGANIGLMTNLMALRSGTDGRVYSIEPHPILFEELKANVTRWPREAGFAEIKMVEAAATRCDGKVRLEVPDLFHYNRGVSRVLDVTVPSSSKGALLEVPGIRLESMVQASSIGVMKVDVEGHELSVFQGCGSLLEKRKIRDIVYESFIPHPNPATALLWGCGYTVFAIQQSFNGLRPIPLTGGIKKEMTENFLATCEPKRLLDRLGRPGWFCLSGKLGD</sequence>
<dbReference type="Proteomes" id="UP000663859">
    <property type="component" value="Unassembled WGS sequence"/>
</dbReference>